<protein>
    <submittedName>
        <fullName evidence="2">Nuclear transport factor 2 family protein</fullName>
    </submittedName>
</protein>
<comment type="caution">
    <text evidence="2">The sequence shown here is derived from an EMBL/GenBank/DDBJ whole genome shotgun (WGS) entry which is preliminary data.</text>
</comment>
<dbReference type="SUPFAM" id="SSF54427">
    <property type="entry name" value="NTF2-like"/>
    <property type="match status" value="1"/>
</dbReference>
<proteinExistence type="predicted"/>
<dbReference type="Gene3D" id="3.10.450.50">
    <property type="match status" value="1"/>
</dbReference>
<name>A0A3A3FPI1_9BURK</name>
<dbReference type="RefSeq" id="WP_119770512.1">
    <property type="nucleotide sequence ID" value="NZ_QYUO01000002.1"/>
</dbReference>
<dbReference type="InterPro" id="IPR037401">
    <property type="entry name" value="SnoaL-like"/>
</dbReference>
<dbReference type="AlphaFoldDB" id="A0A3A3FPI1"/>
<dbReference type="Proteomes" id="UP000265955">
    <property type="component" value="Unassembled WGS sequence"/>
</dbReference>
<reference evidence="3" key="1">
    <citation type="submission" date="2018-09" db="EMBL/GenBank/DDBJ databases">
        <authorList>
            <person name="Zhu H."/>
        </authorList>
    </citation>
    <scope>NUCLEOTIDE SEQUENCE [LARGE SCALE GENOMIC DNA]</scope>
    <source>
        <strain evidence="3">K1R23-30</strain>
    </source>
</reference>
<gene>
    <name evidence="2" type="ORF">D3871_18205</name>
</gene>
<feature type="domain" description="SnoaL-like" evidence="1">
    <location>
        <begin position="8"/>
        <end position="103"/>
    </location>
</feature>
<evidence type="ECO:0000313" key="3">
    <source>
        <dbReference type="Proteomes" id="UP000265955"/>
    </source>
</evidence>
<organism evidence="2 3">
    <name type="scientific">Noviherbaspirillum saxi</name>
    <dbReference type="NCBI Taxonomy" id="2320863"/>
    <lineage>
        <taxon>Bacteria</taxon>
        <taxon>Pseudomonadati</taxon>
        <taxon>Pseudomonadota</taxon>
        <taxon>Betaproteobacteria</taxon>
        <taxon>Burkholderiales</taxon>
        <taxon>Oxalobacteraceae</taxon>
        <taxon>Noviherbaspirillum</taxon>
    </lineage>
</organism>
<evidence type="ECO:0000313" key="2">
    <source>
        <dbReference type="EMBL" id="RJF95362.1"/>
    </source>
</evidence>
<keyword evidence="3" id="KW-1185">Reference proteome</keyword>
<dbReference type="OrthoDB" id="459617at2"/>
<dbReference type="EMBL" id="QYUO01000002">
    <property type="protein sequence ID" value="RJF95362.1"/>
    <property type="molecule type" value="Genomic_DNA"/>
</dbReference>
<accession>A0A3A3FPI1</accession>
<sequence>MEYLTLCRRYLAAINARSLPAVLSLFATPDTVVRSPLYGQMTVDAYYRILFADTRRSIIRIRHVFKALTDTPSIALHFNYTWIMKNGRTVEFDGVDVFELTDDHSKFTRLTIIYDSAQAGLKPGYTGQQNQLDVEHDQSRGFNFELDFH</sequence>
<evidence type="ECO:0000259" key="1">
    <source>
        <dbReference type="Pfam" id="PF12680"/>
    </source>
</evidence>
<dbReference type="Pfam" id="PF12680">
    <property type="entry name" value="SnoaL_2"/>
    <property type="match status" value="1"/>
</dbReference>
<dbReference type="InterPro" id="IPR032710">
    <property type="entry name" value="NTF2-like_dom_sf"/>
</dbReference>